<reference evidence="2 3" key="1">
    <citation type="submission" date="2018-05" db="EMBL/GenBank/DDBJ databases">
        <title>Complete genome sequence of Flagellimonas aquimarina ECD12 isolated from seaweed Ecklonia cava.</title>
        <authorList>
            <person name="Choi S."/>
            <person name="Seong C."/>
        </authorList>
    </citation>
    <scope>NUCLEOTIDE SEQUENCE [LARGE SCALE GENOMIC DNA]</scope>
    <source>
        <strain evidence="2 3">ECD12</strain>
    </source>
</reference>
<dbReference type="RefSeq" id="WP_109663217.1">
    <property type="nucleotide sequence ID" value="NZ_QGEG01000002.1"/>
</dbReference>
<organism evidence="2 3">
    <name type="scientific">Flagellimonas aquimarina</name>
    <dbReference type="NCBI Taxonomy" id="2201895"/>
    <lineage>
        <taxon>Bacteria</taxon>
        <taxon>Pseudomonadati</taxon>
        <taxon>Bacteroidota</taxon>
        <taxon>Flavobacteriia</taxon>
        <taxon>Flavobacteriales</taxon>
        <taxon>Flavobacteriaceae</taxon>
        <taxon>Flagellimonas</taxon>
    </lineage>
</organism>
<gene>
    <name evidence="2" type="ORF">DKG77_11800</name>
</gene>
<dbReference type="AlphaFoldDB" id="A0A316KZA1"/>
<accession>A0A316KZA1</accession>
<proteinExistence type="predicted"/>
<evidence type="ECO:0000256" key="1">
    <source>
        <dbReference type="SAM" id="SignalP"/>
    </source>
</evidence>
<feature type="chain" id="PRO_5016240361" description="Lipocalin-like domain-containing protein" evidence="1">
    <location>
        <begin position="26"/>
        <end position="264"/>
    </location>
</feature>
<dbReference type="EMBL" id="QGEG01000002">
    <property type="protein sequence ID" value="PWL38911.1"/>
    <property type="molecule type" value="Genomic_DNA"/>
</dbReference>
<evidence type="ECO:0000313" key="2">
    <source>
        <dbReference type="EMBL" id="PWL38911.1"/>
    </source>
</evidence>
<evidence type="ECO:0008006" key="4">
    <source>
        <dbReference type="Google" id="ProtNLM"/>
    </source>
</evidence>
<feature type="signal peptide" evidence="1">
    <location>
        <begin position="1"/>
        <end position="25"/>
    </location>
</feature>
<name>A0A316KZA1_9FLAO</name>
<dbReference type="OrthoDB" id="1114031at2"/>
<keyword evidence="3" id="KW-1185">Reference proteome</keyword>
<comment type="caution">
    <text evidence="2">The sequence shown here is derived from an EMBL/GenBank/DDBJ whole genome shotgun (WGS) entry which is preliminary data.</text>
</comment>
<dbReference type="Proteomes" id="UP000245762">
    <property type="component" value="Unassembled WGS sequence"/>
</dbReference>
<protein>
    <recommendedName>
        <fullName evidence="4">Lipocalin-like domain-containing protein</fullName>
    </recommendedName>
</protein>
<dbReference type="PROSITE" id="PS51257">
    <property type="entry name" value="PROKAR_LIPOPROTEIN"/>
    <property type="match status" value="1"/>
</dbReference>
<sequence>MNGLTRIIHTLLLASFAFLFLQSCSEDGITSENDVELTQTELQNILETDEAAGAVDSVLAELFANSAVAGKSSNKANDCYSAEYSQTGFVVTFNNCVLNGTENINGSLTVTYQVGNETAAFTATYADFYIGDIKVNGTRNYVLTSSLEQNTISFTVTSEMSIEMEDESIISESGTKTFSFTFGETLETSVFSLSGNWQVQANGNTYIVETVNDLTGNLTCANLTGGSMLVAKNGLIITVDFGDGTCDNLATITMPNGNTQEVTL</sequence>
<evidence type="ECO:0000313" key="3">
    <source>
        <dbReference type="Proteomes" id="UP000245762"/>
    </source>
</evidence>
<keyword evidence="1" id="KW-0732">Signal</keyword>